<dbReference type="EMBL" id="JAMBPX010000005">
    <property type="protein sequence ID" value="MDG0859443.1"/>
    <property type="molecule type" value="Genomic_DNA"/>
</dbReference>
<evidence type="ECO:0000256" key="11">
    <source>
        <dbReference type="ARBA" id="ARBA00023603"/>
    </source>
</evidence>
<keyword evidence="5" id="KW-0732">Signal</keyword>
<protein>
    <recommendedName>
        <fullName evidence="12">Glycosyl-4,4'-diaponeurosporenoate acyltransferase</fullName>
    </recommendedName>
</protein>
<evidence type="ECO:0000256" key="4">
    <source>
        <dbReference type="ARBA" id="ARBA00022692"/>
    </source>
</evidence>
<accession>A0A9X4LAG7</accession>
<dbReference type="GO" id="GO:0016746">
    <property type="term" value="F:acyltransferase activity"/>
    <property type="evidence" value="ECO:0007669"/>
    <property type="project" value="UniProtKB-KW"/>
</dbReference>
<evidence type="ECO:0000256" key="1">
    <source>
        <dbReference type="ARBA" id="ARBA00004162"/>
    </source>
</evidence>
<comment type="function">
    <text evidence="13">Catalyzes the acylation of glycosyl-4,4'-diaponeurosporenoate, i.e. the esterification of glucose at the C6'' position with the carboxyl group of the C(15) fatty acid 12-methyltetradecanoic acid, to yield staphyloxanthin. This is the last step in the biosynthesis of this orange pigment, present in most staphylococci strains.</text>
</comment>
<evidence type="ECO:0000313" key="14">
    <source>
        <dbReference type="EMBL" id="MDG0859443.1"/>
    </source>
</evidence>
<evidence type="ECO:0000256" key="2">
    <source>
        <dbReference type="ARBA" id="ARBA00022475"/>
    </source>
</evidence>
<evidence type="ECO:0000256" key="12">
    <source>
        <dbReference type="ARBA" id="ARBA00023667"/>
    </source>
</evidence>
<comment type="caution">
    <text evidence="14">The sequence shown here is derived from an EMBL/GenBank/DDBJ whole genome shotgun (WGS) entry which is preliminary data.</text>
</comment>
<keyword evidence="4" id="KW-0812">Transmembrane</keyword>
<keyword evidence="2" id="KW-1003">Cell membrane</keyword>
<gene>
    <name evidence="14" type="ORF">M4L21_08930</name>
</gene>
<comment type="similarity">
    <text evidence="11">Belongs to the acyltransferase CrtO family.</text>
</comment>
<keyword evidence="6" id="KW-0125">Carotenoid biosynthesis</keyword>
<keyword evidence="3" id="KW-0808">Transferase</keyword>
<dbReference type="Pfam" id="PF18927">
    <property type="entry name" value="CrtO"/>
    <property type="match status" value="1"/>
</dbReference>
<comment type="pathway">
    <text evidence="10">Carotenoid biosynthesis; staphyloxanthin biosynthesis; staphyloxanthin from farnesyl diphosphate: step 5/5.</text>
</comment>
<dbReference type="RefSeq" id="WP_277581168.1">
    <property type="nucleotide sequence ID" value="NZ_JAMBPV010000003.1"/>
</dbReference>
<name>A0A9X4LAG7_9STAP</name>
<dbReference type="GO" id="GO:0016117">
    <property type="term" value="P:carotenoid biosynthetic process"/>
    <property type="evidence" value="ECO:0007669"/>
    <property type="project" value="UniProtKB-KW"/>
</dbReference>
<evidence type="ECO:0000256" key="7">
    <source>
        <dbReference type="ARBA" id="ARBA00022989"/>
    </source>
</evidence>
<keyword evidence="7" id="KW-1133">Transmembrane helix</keyword>
<evidence type="ECO:0000256" key="6">
    <source>
        <dbReference type="ARBA" id="ARBA00022746"/>
    </source>
</evidence>
<keyword evidence="9 14" id="KW-0012">Acyltransferase</keyword>
<comment type="subcellular location">
    <subcellularLocation>
        <location evidence="1">Cell membrane</location>
        <topology evidence="1">Single-pass membrane protein</topology>
    </subcellularLocation>
</comment>
<reference evidence="14" key="1">
    <citation type="submission" date="2022-05" db="EMBL/GenBank/DDBJ databases">
        <title>Comparative genomics of Staphylococcus equorum isolates.</title>
        <authorList>
            <person name="Luelf R.H."/>
        </authorList>
    </citation>
    <scope>NUCLEOTIDE SEQUENCE</scope>
    <source>
        <strain evidence="14">TMW 2.2343</strain>
    </source>
</reference>
<dbReference type="GO" id="GO:0005886">
    <property type="term" value="C:plasma membrane"/>
    <property type="evidence" value="ECO:0007669"/>
    <property type="project" value="UniProtKB-SubCell"/>
</dbReference>
<evidence type="ECO:0000256" key="10">
    <source>
        <dbReference type="ARBA" id="ARBA00023588"/>
    </source>
</evidence>
<evidence type="ECO:0000256" key="13">
    <source>
        <dbReference type="ARBA" id="ARBA00025324"/>
    </source>
</evidence>
<dbReference type="InterPro" id="IPR044021">
    <property type="entry name" value="CrtO"/>
</dbReference>
<keyword evidence="8" id="KW-0472">Membrane</keyword>
<evidence type="ECO:0000256" key="3">
    <source>
        <dbReference type="ARBA" id="ARBA00022679"/>
    </source>
</evidence>
<evidence type="ECO:0000256" key="9">
    <source>
        <dbReference type="ARBA" id="ARBA00023315"/>
    </source>
</evidence>
<evidence type="ECO:0000256" key="5">
    <source>
        <dbReference type="ARBA" id="ARBA00022729"/>
    </source>
</evidence>
<sequence>MKKEAFICTLYWFLMHMSISMIGTILSNKFFEKNTRYFKTFNWEHEGRFWEKWFRVKSWKDHLPDGNKLNSKIKSKVRLEKIYSKTYIEEFIIETKKAELIHILSVTPCLIFLNQERKIKNINILYAILVNVPFVIVQRYNRPKLERYYQRKFLK</sequence>
<dbReference type="AlphaFoldDB" id="A0A9X4LAG7"/>
<evidence type="ECO:0000256" key="8">
    <source>
        <dbReference type="ARBA" id="ARBA00023136"/>
    </source>
</evidence>
<dbReference type="Proteomes" id="UP001152302">
    <property type="component" value="Unassembled WGS sequence"/>
</dbReference>
<organism evidence="14 15">
    <name type="scientific">Staphylococcus equorum</name>
    <dbReference type="NCBI Taxonomy" id="246432"/>
    <lineage>
        <taxon>Bacteria</taxon>
        <taxon>Bacillati</taxon>
        <taxon>Bacillota</taxon>
        <taxon>Bacilli</taxon>
        <taxon>Bacillales</taxon>
        <taxon>Staphylococcaceae</taxon>
        <taxon>Staphylococcus</taxon>
    </lineage>
</organism>
<proteinExistence type="inferred from homology"/>
<evidence type="ECO:0000313" key="15">
    <source>
        <dbReference type="Proteomes" id="UP001152302"/>
    </source>
</evidence>